<feature type="region of interest" description="Disordered" evidence="4">
    <location>
        <begin position="801"/>
        <end position="837"/>
    </location>
</feature>
<feature type="compositionally biased region" description="Low complexity" evidence="4">
    <location>
        <begin position="824"/>
        <end position="837"/>
    </location>
</feature>
<dbReference type="Pfam" id="PF13086">
    <property type="entry name" value="AAA_11"/>
    <property type="match status" value="1"/>
</dbReference>
<evidence type="ECO:0000256" key="3">
    <source>
        <dbReference type="ARBA" id="ARBA00023158"/>
    </source>
</evidence>
<dbReference type="GO" id="GO:0031047">
    <property type="term" value="P:regulatory ncRNA-mediated gene silencing"/>
    <property type="evidence" value="ECO:0007669"/>
    <property type="project" value="UniProtKB-KW"/>
</dbReference>
<gene>
    <name evidence="7" type="ORF">B0H16DRAFT_1721833</name>
</gene>
<dbReference type="PANTHER" id="PTHR45418">
    <property type="entry name" value="CANCER/TESTIS ANTIGEN 55"/>
    <property type="match status" value="1"/>
</dbReference>
<accession>A0AAD7J3I0</accession>
<evidence type="ECO:0000256" key="2">
    <source>
        <dbReference type="ARBA" id="ARBA00022490"/>
    </source>
</evidence>
<dbReference type="InterPro" id="IPR041677">
    <property type="entry name" value="DNA2/NAM7_AAA_11"/>
</dbReference>
<comment type="subcellular location">
    <subcellularLocation>
        <location evidence="1">Cytoplasm</location>
    </subcellularLocation>
</comment>
<feature type="domain" description="DNA2/NAM7 helicase helicase" evidence="5">
    <location>
        <begin position="1126"/>
        <end position="1205"/>
    </location>
</feature>
<dbReference type="InterPro" id="IPR026122">
    <property type="entry name" value="MOV-10/SDE3_DEXXQ/H-box"/>
</dbReference>
<dbReference type="CDD" id="cd18038">
    <property type="entry name" value="DEXXQc_Helz-like"/>
    <property type="match status" value="1"/>
</dbReference>
<reference evidence="7" key="1">
    <citation type="submission" date="2023-03" db="EMBL/GenBank/DDBJ databases">
        <title>Massive genome expansion in bonnet fungi (Mycena s.s.) driven by repeated elements and novel gene families across ecological guilds.</title>
        <authorList>
            <consortium name="Lawrence Berkeley National Laboratory"/>
            <person name="Harder C.B."/>
            <person name="Miyauchi S."/>
            <person name="Viragh M."/>
            <person name="Kuo A."/>
            <person name="Thoen E."/>
            <person name="Andreopoulos B."/>
            <person name="Lu D."/>
            <person name="Skrede I."/>
            <person name="Drula E."/>
            <person name="Henrissat B."/>
            <person name="Morin E."/>
            <person name="Kohler A."/>
            <person name="Barry K."/>
            <person name="LaButti K."/>
            <person name="Morin E."/>
            <person name="Salamov A."/>
            <person name="Lipzen A."/>
            <person name="Mereny Z."/>
            <person name="Hegedus B."/>
            <person name="Baldrian P."/>
            <person name="Stursova M."/>
            <person name="Weitz H."/>
            <person name="Taylor A."/>
            <person name="Grigoriev I.V."/>
            <person name="Nagy L.G."/>
            <person name="Martin F."/>
            <person name="Kauserud H."/>
        </authorList>
    </citation>
    <scope>NUCLEOTIDE SEQUENCE</scope>
    <source>
        <strain evidence="7">CBHHK182m</strain>
    </source>
</reference>
<organism evidence="7 8">
    <name type="scientific">Mycena metata</name>
    <dbReference type="NCBI Taxonomy" id="1033252"/>
    <lineage>
        <taxon>Eukaryota</taxon>
        <taxon>Fungi</taxon>
        <taxon>Dikarya</taxon>
        <taxon>Basidiomycota</taxon>
        <taxon>Agaricomycotina</taxon>
        <taxon>Agaricomycetes</taxon>
        <taxon>Agaricomycetidae</taxon>
        <taxon>Agaricales</taxon>
        <taxon>Marasmiineae</taxon>
        <taxon>Mycenaceae</taxon>
        <taxon>Mycena</taxon>
    </lineage>
</organism>
<evidence type="ECO:0000256" key="4">
    <source>
        <dbReference type="SAM" id="MobiDB-lite"/>
    </source>
</evidence>
<dbReference type="SUPFAM" id="SSF52540">
    <property type="entry name" value="P-loop containing nucleoside triphosphate hydrolases"/>
    <property type="match status" value="1"/>
</dbReference>
<dbReference type="Pfam" id="PF13087">
    <property type="entry name" value="AAA_12"/>
    <property type="match status" value="1"/>
</dbReference>
<dbReference type="GO" id="GO:0005737">
    <property type="term" value="C:cytoplasm"/>
    <property type="evidence" value="ECO:0007669"/>
    <property type="project" value="UniProtKB-SubCell"/>
</dbReference>
<dbReference type="GO" id="GO:0003723">
    <property type="term" value="F:RNA binding"/>
    <property type="evidence" value="ECO:0007669"/>
    <property type="project" value="InterPro"/>
</dbReference>
<dbReference type="EMBL" id="JARKIB010000047">
    <property type="protein sequence ID" value="KAJ7756224.1"/>
    <property type="molecule type" value="Genomic_DNA"/>
</dbReference>
<dbReference type="CDD" id="cd18808">
    <property type="entry name" value="SF1_C_Upf1"/>
    <property type="match status" value="1"/>
</dbReference>
<proteinExistence type="predicted"/>
<dbReference type="InterPro" id="IPR047187">
    <property type="entry name" value="SF1_C_Upf1"/>
</dbReference>
<dbReference type="Gene3D" id="3.40.50.300">
    <property type="entry name" value="P-loop containing nucleotide triphosphate hydrolases"/>
    <property type="match status" value="2"/>
</dbReference>
<comment type="caution">
    <text evidence="7">The sequence shown here is derived from an EMBL/GenBank/DDBJ whole genome shotgun (WGS) entry which is preliminary data.</text>
</comment>
<dbReference type="InterPro" id="IPR027417">
    <property type="entry name" value="P-loop_NTPase"/>
</dbReference>
<evidence type="ECO:0000313" key="7">
    <source>
        <dbReference type="EMBL" id="KAJ7756224.1"/>
    </source>
</evidence>
<sequence length="1644" mass="182425">MANDETLRQAVHLPDEIISEILSPALRVSDEAFSYVPKPFNHTVSPFMTFTESTSALLVVCKSWLRVATPLLYSVVVLRSKAQAQALAATLTANPALGAFIRKLRAEGGYAISMFKILQTSRNITDLFLSVEFASGDNACGLCKGLHLLDPVRIIVGKTNTWTAVSKNAQKLVDTLAECIPAWKNLVTLPLVFRFFNLWAFQALFQLDDFFAVKAATLINALTEAPNLSTFVVLDHRFDLRRVPEYMKLVATNSALKRIRLEPPGTNRHGFRESFYDDVKKNKTINMLLNLDLATSRATSSTPVDSSCPIETDDTPSIPFVYPPRLAADSAQEDAIWSRVLCFALYDNISKKRYYSFTDPSILQPIPHYTPLLVCKLFARIGTPQLYQSPVLNSARAMSLFSWAFATKPVLGSHVQCLTIGNVGSFPSFKSLMAKMPALTELRGARGCPLMTWKEFSDLGESLRGPTLKVFYDIPISKAGVAKDGAANPVIFASFPRMQKFQWNSTRPFKTEPKLTGVDTFSLLVDLTVTAFHESFLDVLSNMELSSLQTVVFAVQSKGGAAQIEDTQLAIWHNCPSMQVLTVSCSSKFPATATCLTPTKDNATLERIAFTKTEDYYRLKQNHKQALNQLMAALASSSNFPALREVSHPFCEWPTAEPEISNSRWVKSAEKFLERGVRLVGPSGHNIMQFGSQPPPAVGYPNGFIPDRRSYGGISGPPLPPHLMHAPYYPPWTGMPVPGSPPVAFRPTLDGWYIPPHPPPPGIYPPGSFPAPSTAGSQPILPPDDWVHDFWKGRFAPFPGTTSPPSLFKRTPSRGVPITAPRDAQSQSPSQSHPPHASNVIFETHTKFLPPLYSTKAEIFIPQYLQDIQSQPHALRILPPIPPFPGLEYLQRFLPSTIIDVSTAHRSSILSNPPPATAPSLTASYHQHWNALLSWELHKLAVEKEQIVLWKTGIKVGLWDGAEFLLFVPGIRENTPRLEIGDILVLREVFEAQKVGSGIAFEGRVVALRKREGLIHFYCPTLKLHIQTYVGPLEPARHVHNGNVVFTPEDVLPLLFNISFVPTARPSFLMDVAARTFHDAMAEESNTNRRRAARRWLFPVPDDLREPSMEIIQRRLPDECWTDTGLNEEQKLAVSSIVLHESPIPFLINGPPGTGKTRTTVEAVLQILRFHSQASIILCAPSNPATDTLVLRLRTALQPHEMLRLNDPNRTFAEVPLNIRQYCYVENDKYALPPWDILLRYRVVVCSCLDAGILVDAHCTNNALARLEADIIGSLHPRRQVKEPIMPHWTHLLIDEAAQAAEPELLIPMSVVLPGTVGDLSSTPSTGLAFGSVRPSVTPQLVLCGDPNQLGPTITSDAARDAELDVSLLQRLFDHPVYADYPQTCSALDFKPYINLVKNYRSHPAILMPPSALFYDDSLVPCAVNGTIAWSGLPNPLLPLLFIGSESAEECVDERASWYNTGEIKCTVDTIISLLADKASSSPPLQASEIGVMSAFREQVWKIREHLRKEGLSAVDVGTVEDYQGREMRVCIISCVRSSTRFLKDDLARGLGLVYERKRLNVAITRAKELLVVIGNASILQQDPFWRSFLQFTLRNKLYSGSPLNLELDGNYISRLESELVVDMDEEDRGVAMAGGIAREILRE</sequence>
<dbReference type="Proteomes" id="UP001215598">
    <property type="component" value="Unassembled WGS sequence"/>
</dbReference>
<evidence type="ECO:0000256" key="1">
    <source>
        <dbReference type="ARBA" id="ARBA00004496"/>
    </source>
</evidence>
<keyword evidence="2" id="KW-0963">Cytoplasm</keyword>
<protein>
    <recommendedName>
        <fullName evidence="9">RNA helicase</fullName>
    </recommendedName>
</protein>
<keyword evidence="3" id="KW-0943">RNA-mediated gene silencing</keyword>
<dbReference type="InterPro" id="IPR041679">
    <property type="entry name" value="DNA2/NAM7-like_C"/>
</dbReference>
<evidence type="ECO:0000259" key="5">
    <source>
        <dbReference type="Pfam" id="PF13086"/>
    </source>
</evidence>
<name>A0AAD7J3I0_9AGAR</name>
<keyword evidence="8" id="KW-1185">Reference proteome</keyword>
<evidence type="ECO:0008006" key="9">
    <source>
        <dbReference type="Google" id="ProtNLM"/>
    </source>
</evidence>
<evidence type="ECO:0000313" key="8">
    <source>
        <dbReference type="Proteomes" id="UP001215598"/>
    </source>
</evidence>
<dbReference type="PANTHER" id="PTHR45418:SF1">
    <property type="entry name" value="CANCER_TESTIS ANTIGEN 55"/>
    <property type="match status" value="1"/>
</dbReference>
<dbReference type="GO" id="GO:0032574">
    <property type="term" value="F:5'-3' RNA helicase activity"/>
    <property type="evidence" value="ECO:0007669"/>
    <property type="project" value="InterPro"/>
</dbReference>
<evidence type="ECO:0000259" key="6">
    <source>
        <dbReference type="Pfam" id="PF13087"/>
    </source>
</evidence>
<feature type="domain" description="DNA2/NAM7 helicase-like C-terminal" evidence="6">
    <location>
        <begin position="1376"/>
        <end position="1577"/>
    </location>
</feature>